<proteinExistence type="predicted"/>
<evidence type="ECO:0000256" key="1">
    <source>
        <dbReference type="SAM" id="Phobius"/>
    </source>
</evidence>
<dbReference type="Proteomes" id="UP001497623">
    <property type="component" value="Unassembled WGS sequence"/>
</dbReference>
<keyword evidence="1" id="KW-0812">Transmembrane</keyword>
<dbReference type="EMBL" id="CAXKWB010000657">
    <property type="protein sequence ID" value="CAL4061616.1"/>
    <property type="molecule type" value="Genomic_DNA"/>
</dbReference>
<organism evidence="3 4">
    <name type="scientific">Meganyctiphanes norvegica</name>
    <name type="common">Northern krill</name>
    <name type="synonym">Thysanopoda norvegica</name>
    <dbReference type="NCBI Taxonomy" id="48144"/>
    <lineage>
        <taxon>Eukaryota</taxon>
        <taxon>Metazoa</taxon>
        <taxon>Ecdysozoa</taxon>
        <taxon>Arthropoda</taxon>
        <taxon>Crustacea</taxon>
        <taxon>Multicrustacea</taxon>
        <taxon>Malacostraca</taxon>
        <taxon>Eumalacostraca</taxon>
        <taxon>Eucarida</taxon>
        <taxon>Euphausiacea</taxon>
        <taxon>Euphausiidae</taxon>
        <taxon>Meganyctiphanes</taxon>
    </lineage>
</organism>
<keyword evidence="2" id="KW-0732">Signal</keyword>
<feature type="signal peptide" evidence="2">
    <location>
        <begin position="1"/>
        <end position="25"/>
    </location>
</feature>
<evidence type="ECO:0000313" key="3">
    <source>
        <dbReference type="EMBL" id="CAL4061616.1"/>
    </source>
</evidence>
<comment type="caution">
    <text evidence="3">The sequence shown here is derived from an EMBL/GenBank/DDBJ whole genome shotgun (WGS) entry which is preliminary data.</text>
</comment>
<name>A0AAV2PM59_MEGNR</name>
<evidence type="ECO:0000313" key="4">
    <source>
        <dbReference type="Proteomes" id="UP001497623"/>
    </source>
</evidence>
<sequence>MTLQQKNRSSSWILWLLLFIIYVRASDVDNQNYTYEDVVNNCLEEDKFTSSLNTSLATSTELLRGEIQEVREKILEAYRDNKTLLILKEDIQSQSKEIMNALTNIAGSDDVQLIKLQISNMSQNLNAGIEQIIPKFTDLVDKSDFEILNDAIFSMATNKKVELISNKIDGLSTKQMINNINDLLLNMNNTLYSISDVTLKEIIDNVHKDLENNSISIKDMHKETISHIIKVATKDSIDTLIDQIGILATNKSVQDVLDKLSLLPNNETVFKLKENVSNDVQFQNIRDEITQHFGKLDQRLSDIEKVFLQNFEQLKQMLSNLPDFQIDIEEISEQRCNSSAEPPVLDKTSEDIENILSQYLHRNQVFEGVPLNIIDLVVISLVAVMIILLCVVLKLLCSIKSKVSHLEHQKLHKSYYEQGSPLLSRMDQSWLPKSHPLGTT</sequence>
<keyword evidence="4" id="KW-1185">Reference proteome</keyword>
<protein>
    <submittedName>
        <fullName evidence="3">Uncharacterized protein</fullName>
    </submittedName>
</protein>
<accession>A0AAV2PM59</accession>
<gene>
    <name evidence="3" type="ORF">MNOR_LOCUS2225</name>
</gene>
<feature type="transmembrane region" description="Helical" evidence="1">
    <location>
        <begin position="373"/>
        <end position="396"/>
    </location>
</feature>
<reference evidence="3 4" key="1">
    <citation type="submission" date="2024-05" db="EMBL/GenBank/DDBJ databases">
        <authorList>
            <person name="Wallberg A."/>
        </authorList>
    </citation>
    <scope>NUCLEOTIDE SEQUENCE [LARGE SCALE GENOMIC DNA]</scope>
</reference>
<evidence type="ECO:0000256" key="2">
    <source>
        <dbReference type="SAM" id="SignalP"/>
    </source>
</evidence>
<keyword evidence="1" id="KW-1133">Transmembrane helix</keyword>
<keyword evidence="1" id="KW-0472">Membrane</keyword>
<feature type="chain" id="PRO_5043506154" evidence="2">
    <location>
        <begin position="26"/>
        <end position="440"/>
    </location>
</feature>
<dbReference type="AlphaFoldDB" id="A0AAV2PM59"/>